<evidence type="ECO:0000313" key="3">
    <source>
        <dbReference type="Proteomes" id="UP000756346"/>
    </source>
</evidence>
<feature type="region of interest" description="Disordered" evidence="1">
    <location>
        <begin position="77"/>
        <end position="98"/>
    </location>
</feature>
<dbReference type="GeneID" id="70192022"/>
<dbReference type="RefSeq" id="XP_046014745.1">
    <property type="nucleotide sequence ID" value="XM_046162476.1"/>
</dbReference>
<protein>
    <submittedName>
        <fullName evidence="2">Uncharacterized protein</fullName>
    </submittedName>
</protein>
<comment type="caution">
    <text evidence="2">The sequence shown here is derived from an EMBL/GenBank/DDBJ whole genome shotgun (WGS) entry which is preliminary data.</text>
</comment>
<accession>A0A9P9BSP0</accession>
<dbReference type="EMBL" id="JAGTJQ010000003">
    <property type="protein sequence ID" value="KAH7034652.1"/>
    <property type="molecule type" value="Genomic_DNA"/>
</dbReference>
<reference evidence="2" key="1">
    <citation type="journal article" date="2021" name="Nat. Commun.">
        <title>Genetic determinants of endophytism in the Arabidopsis root mycobiome.</title>
        <authorList>
            <person name="Mesny F."/>
            <person name="Miyauchi S."/>
            <person name="Thiergart T."/>
            <person name="Pickel B."/>
            <person name="Atanasova L."/>
            <person name="Karlsson M."/>
            <person name="Huettel B."/>
            <person name="Barry K.W."/>
            <person name="Haridas S."/>
            <person name="Chen C."/>
            <person name="Bauer D."/>
            <person name="Andreopoulos W."/>
            <person name="Pangilinan J."/>
            <person name="LaButti K."/>
            <person name="Riley R."/>
            <person name="Lipzen A."/>
            <person name="Clum A."/>
            <person name="Drula E."/>
            <person name="Henrissat B."/>
            <person name="Kohler A."/>
            <person name="Grigoriev I.V."/>
            <person name="Martin F.M."/>
            <person name="Hacquard S."/>
        </authorList>
    </citation>
    <scope>NUCLEOTIDE SEQUENCE</scope>
    <source>
        <strain evidence="2">MPI-CAGE-CH-0230</strain>
    </source>
</reference>
<evidence type="ECO:0000256" key="1">
    <source>
        <dbReference type="SAM" id="MobiDB-lite"/>
    </source>
</evidence>
<gene>
    <name evidence="2" type="ORF">B0I36DRAFT_428962</name>
</gene>
<dbReference type="AlphaFoldDB" id="A0A9P9BSP0"/>
<keyword evidence="3" id="KW-1185">Reference proteome</keyword>
<sequence length="192" mass="20720">MDGFEFANEWPGVGHESAGCSSALAWTQQIVSAVWSRPSLAWIAWGSSDVWLVGVGVVVPVEMSVCCAQSRLLPRADGSPPPPALNPGQAAPHGSRNSGWPIRAALRAGCLSHLDKILGLPDHGRRPQVKCIESFFSQERQECHVIRTLRKFPSTKERACATQGHPYGRVINLFSANPSAPLPTQNTRSTSS</sequence>
<proteinExistence type="predicted"/>
<name>A0A9P9BSP0_9PEZI</name>
<evidence type="ECO:0000313" key="2">
    <source>
        <dbReference type="EMBL" id="KAH7034652.1"/>
    </source>
</evidence>
<organism evidence="2 3">
    <name type="scientific">Microdochium trichocladiopsis</name>
    <dbReference type="NCBI Taxonomy" id="1682393"/>
    <lineage>
        <taxon>Eukaryota</taxon>
        <taxon>Fungi</taxon>
        <taxon>Dikarya</taxon>
        <taxon>Ascomycota</taxon>
        <taxon>Pezizomycotina</taxon>
        <taxon>Sordariomycetes</taxon>
        <taxon>Xylariomycetidae</taxon>
        <taxon>Xylariales</taxon>
        <taxon>Microdochiaceae</taxon>
        <taxon>Microdochium</taxon>
    </lineage>
</organism>
<dbReference type="Proteomes" id="UP000756346">
    <property type="component" value="Unassembled WGS sequence"/>
</dbReference>